<proteinExistence type="predicted"/>
<reference evidence="2" key="2">
    <citation type="submission" date="2020-09" db="EMBL/GenBank/DDBJ databases">
        <title>Reference genome assembly for Australian Ascochyta lentis isolate Al4.</title>
        <authorList>
            <person name="Lee R.C."/>
            <person name="Farfan-Caceres L.M."/>
            <person name="Debler J.W."/>
            <person name="Williams A.H."/>
            <person name="Henares B.M."/>
        </authorList>
    </citation>
    <scope>NUCLEOTIDE SEQUENCE</scope>
    <source>
        <strain evidence="2">Al4</strain>
    </source>
</reference>
<accession>A0A8H7IZJ4</accession>
<organism evidence="2 3">
    <name type="scientific">Ascochyta lentis</name>
    <dbReference type="NCBI Taxonomy" id="205686"/>
    <lineage>
        <taxon>Eukaryota</taxon>
        <taxon>Fungi</taxon>
        <taxon>Dikarya</taxon>
        <taxon>Ascomycota</taxon>
        <taxon>Pezizomycotina</taxon>
        <taxon>Dothideomycetes</taxon>
        <taxon>Pleosporomycetidae</taxon>
        <taxon>Pleosporales</taxon>
        <taxon>Pleosporineae</taxon>
        <taxon>Didymellaceae</taxon>
        <taxon>Ascochyta</taxon>
    </lineage>
</organism>
<feature type="region of interest" description="Disordered" evidence="1">
    <location>
        <begin position="145"/>
        <end position="193"/>
    </location>
</feature>
<name>A0A8H7IZJ4_9PLEO</name>
<feature type="compositionally biased region" description="Polar residues" evidence="1">
    <location>
        <begin position="22"/>
        <end position="31"/>
    </location>
</feature>
<feature type="compositionally biased region" description="Gly residues" evidence="1">
    <location>
        <begin position="171"/>
        <end position="186"/>
    </location>
</feature>
<feature type="compositionally biased region" description="Low complexity" evidence="1">
    <location>
        <begin position="40"/>
        <end position="60"/>
    </location>
</feature>
<feature type="region of interest" description="Disordered" evidence="1">
    <location>
        <begin position="1"/>
        <end position="63"/>
    </location>
</feature>
<sequence>MSDSPLLSPPHKRLLRKDLTHNNHPSPTKCASSPLKEKATPSSPSSSRISNPTSNPNSSTLADHKVDVRQIKEDAVGDVQRILATVVNEVKSDALDLADELADNTIKAVSDRLDKLEKFLGLILVEQRRIASALKQLVGHIACMGRGGGSNADEESDQEEEIEIMDKGDKGSGGAGGDGGDGGDGVDNGDRDE</sequence>
<comment type="caution">
    <text evidence="2">The sequence shown here is derived from an EMBL/GenBank/DDBJ whole genome shotgun (WGS) entry which is preliminary data.</text>
</comment>
<gene>
    <name evidence="2" type="ORF">EKO04_008077</name>
</gene>
<evidence type="ECO:0000313" key="2">
    <source>
        <dbReference type="EMBL" id="KAF9693988.1"/>
    </source>
</evidence>
<dbReference type="EMBL" id="RZGK01000014">
    <property type="protein sequence ID" value="KAF9693988.1"/>
    <property type="molecule type" value="Genomic_DNA"/>
</dbReference>
<protein>
    <submittedName>
        <fullName evidence="2">Uncharacterized protein</fullName>
    </submittedName>
</protein>
<evidence type="ECO:0000313" key="3">
    <source>
        <dbReference type="Proteomes" id="UP000651452"/>
    </source>
</evidence>
<evidence type="ECO:0000256" key="1">
    <source>
        <dbReference type="SAM" id="MobiDB-lite"/>
    </source>
</evidence>
<reference evidence="2" key="1">
    <citation type="submission" date="2018-12" db="EMBL/GenBank/DDBJ databases">
        <authorList>
            <person name="Syme R.A."/>
            <person name="Farfan-Caceres L."/>
            <person name="Lichtenzveig J."/>
        </authorList>
    </citation>
    <scope>NUCLEOTIDE SEQUENCE</scope>
    <source>
        <strain evidence="2">Al4</strain>
    </source>
</reference>
<feature type="compositionally biased region" description="Acidic residues" evidence="1">
    <location>
        <begin position="152"/>
        <end position="163"/>
    </location>
</feature>
<keyword evidence="3" id="KW-1185">Reference proteome</keyword>
<dbReference type="Proteomes" id="UP000651452">
    <property type="component" value="Unassembled WGS sequence"/>
</dbReference>
<dbReference type="AlphaFoldDB" id="A0A8H7IZJ4"/>